<dbReference type="AlphaFoldDB" id="A0AAD7YXR1"/>
<comment type="caution">
    <text evidence="9">The sequence shown here is derived from an EMBL/GenBank/DDBJ whole genome shotgun (WGS) entry which is preliminary data.</text>
</comment>
<name>A0AAD7YXR1_MYTSE</name>
<evidence type="ECO:0000313" key="9">
    <source>
        <dbReference type="EMBL" id="KAJ8729960.1"/>
    </source>
</evidence>
<keyword evidence="7" id="KW-0472">Membrane</keyword>
<dbReference type="InterPro" id="IPR038577">
    <property type="entry name" value="GT10-like_C_sf"/>
</dbReference>
<organism evidence="9 10">
    <name type="scientific">Mythimna separata</name>
    <name type="common">Oriental armyworm</name>
    <name type="synonym">Pseudaletia separata</name>
    <dbReference type="NCBI Taxonomy" id="271217"/>
    <lineage>
        <taxon>Eukaryota</taxon>
        <taxon>Metazoa</taxon>
        <taxon>Ecdysozoa</taxon>
        <taxon>Arthropoda</taxon>
        <taxon>Hexapoda</taxon>
        <taxon>Insecta</taxon>
        <taxon>Pterygota</taxon>
        <taxon>Neoptera</taxon>
        <taxon>Endopterygota</taxon>
        <taxon>Lepidoptera</taxon>
        <taxon>Glossata</taxon>
        <taxon>Ditrysia</taxon>
        <taxon>Noctuoidea</taxon>
        <taxon>Noctuidae</taxon>
        <taxon>Noctuinae</taxon>
        <taxon>Hadenini</taxon>
        <taxon>Mythimna</taxon>
    </lineage>
</organism>
<dbReference type="GO" id="GO:0008417">
    <property type="term" value="F:fucosyltransferase activity"/>
    <property type="evidence" value="ECO:0007669"/>
    <property type="project" value="InterPro"/>
</dbReference>
<protein>
    <recommendedName>
        <fullName evidence="7">Fucosyltransferase</fullName>
        <ecNumber evidence="7">2.4.1.-</ecNumber>
    </recommendedName>
</protein>
<comment type="similarity">
    <text evidence="3 7">Belongs to the glycosyltransferase 10 family.</text>
</comment>
<sequence length="410" mass="47402">MTWTYKLDSDVFNGYFVIKDKEGDIIGPKEVMHWLKLEEMKPINHKLKEKLNSKKAAAAWFVSNCSPRSGRNTVAKKIKQELSEYNMTLDVFGECAENKCPHNETCWKKLENDYYFYLSFENSINDDYVTEKLLNALQHYTVPIVYGGANYTRFMPDGIYLNARTVTEKELVKKMVDIINNKEKYYDFFRWHNHYSYHNMDEAPEKDRLLNQLESYMDDLVDCFEAFVKKSMLVVSVAVGSLVLMVMYVLKLISERATSRQFTEDMAIGIERFNSSCQVRPHQLVDTTPSSSSKNKKKKSFISEYLPVGSTKTISMQVIPKTYSSFGPSSDESFMKETDLDIKSKSFDNCKQTQVSDDLKSARPSMQKTQSCTTKSHLSRSRRCTKFSAMNLERSSCCSMCCEDEGCYQK</sequence>
<keyword evidence="6 7" id="KW-0333">Golgi apparatus</keyword>
<evidence type="ECO:0000256" key="5">
    <source>
        <dbReference type="ARBA" id="ARBA00022679"/>
    </source>
</evidence>
<feature type="transmembrane region" description="Helical" evidence="7">
    <location>
        <begin position="232"/>
        <end position="250"/>
    </location>
</feature>
<evidence type="ECO:0000256" key="1">
    <source>
        <dbReference type="ARBA" id="ARBA00004323"/>
    </source>
</evidence>
<reference evidence="9" key="1">
    <citation type="submission" date="2023-03" db="EMBL/GenBank/DDBJ databases">
        <title>Chromosome-level genomes of two armyworms, Mythimna separata and Mythimna loreyi, provide insights into the biosynthesis and reception of sex pheromones.</title>
        <authorList>
            <person name="Zhao H."/>
        </authorList>
    </citation>
    <scope>NUCLEOTIDE SEQUENCE</scope>
    <source>
        <strain evidence="9">BeijingLab</strain>
        <tissue evidence="9">Pupa</tissue>
    </source>
</reference>
<keyword evidence="7" id="KW-0812">Transmembrane</keyword>
<dbReference type="Gene3D" id="3.40.50.11660">
    <property type="entry name" value="Glycosyl transferase family 10, C-terminal domain"/>
    <property type="match status" value="1"/>
</dbReference>
<feature type="domain" description="Fucosyltransferase C-terminal" evidence="8">
    <location>
        <begin position="52"/>
        <end position="205"/>
    </location>
</feature>
<dbReference type="Proteomes" id="UP001231518">
    <property type="component" value="Chromosome 9"/>
</dbReference>
<dbReference type="GO" id="GO:0032580">
    <property type="term" value="C:Golgi cisterna membrane"/>
    <property type="evidence" value="ECO:0007669"/>
    <property type="project" value="UniProtKB-SubCell"/>
</dbReference>
<evidence type="ECO:0000313" key="10">
    <source>
        <dbReference type="Proteomes" id="UP001231518"/>
    </source>
</evidence>
<evidence type="ECO:0000256" key="4">
    <source>
        <dbReference type="ARBA" id="ARBA00022676"/>
    </source>
</evidence>
<evidence type="ECO:0000256" key="6">
    <source>
        <dbReference type="ARBA" id="ARBA00023034"/>
    </source>
</evidence>
<evidence type="ECO:0000259" key="8">
    <source>
        <dbReference type="Pfam" id="PF00852"/>
    </source>
</evidence>
<comment type="subcellular location">
    <subcellularLocation>
        <location evidence="1">Golgi apparatus membrane</location>
        <topology evidence="1">Single-pass type II membrane protein</topology>
    </subcellularLocation>
    <subcellularLocation>
        <location evidence="7">Golgi apparatus</location>
        <location evidence="7">Golgi stack membrane</location>
        <topology evidence="7">Single-pass type II membrane protein</topology>
    </subcellularLocation>
</comment>
<gene>
    <name evidence="9" type="ORF">PYW07_016998</name>
</gene>
<accession>A0AAD7YXR1</accession>
<proteinExistence type="inferred from homology"/>
<evidence type="ECO:0000256" key="2">
    <source>
        <dbReference type="ARBA" id="ARBA00004922"/>
    </source>
</evidence>
<dbReference type="InterPro" id="IPR001503">
    <property type="entry name" value="Glyco_trans_10"/>
</dbReference>
<keyword evidence="7" id="KW-1133">Transmembrane helix</keyword>
<dbReference type="PANTHER" id="PTHR48438:SF1">
    <property type="entry name" value="ALPHA-(1,3)-FUCOSYLTRANSFERASE C-RELATED"/>
    <property type="match status" value="1"/>
</dbReference>
<evidence type="ECO:0000256" key="3">
    <source>
        <dbReference type="ARBA" id="ARBA00008919"/>
    </source>
</evidence>
<evidence type="ECO:0000256" key="7">
    <source>
        <dbReference type="RuleBase" id="RU003832"/>
    </source>
</evidence>
<dbReference type="InterPro" id="IPR055270">
    <property type="entry name" value="Glyco_tran_10_C"/>
</dbReference>
<comment type="pathway">
    <text evidence="2">Protein modification; protein glycosylation.</text>
</comment>
<dbReference type="EC" id="2.4.1.-" evidence="7"/>
<keyword evidence="10" id="KW-1185">Reference proteome</keyword>
<dbReference type="Pfam" id="PF00852">
    <property type="entry name" value="Glyco_transf_10"/>
    <property type="match status" value="1"/>
</dbReference>
<dbReference type="GO" id="GO:0000139">
    <property type="term" value="C:Golgi membrane"/>
    <property type="evidence" value="ECO:0007669"/>
    <property type="project" value="UniProtKB-SubCell"/>
</dbReference>
<dbReference type="PANTHER" id="PTHR48438">
    <property type="entry name" value="ALPHA-(1,3)-FUCOSYLTRANSFERASE C-RELATED"/>
    <property type="match status" value="1"/>
</dbReference>
<keyword evidence="4 7" id="KW-0328">Glycosyltransferase</keyword>
<keyword evidence="5 7" id="KW-0808">Transferase</keyword>
<dbReference type="SUPFAM" id="SSF53756">
    <property type="entry name" value="UDP-Glycosyltransferase/glycogen phosphorylase"/>
    <property type="match status" value="1"/>
</dbReference>
<dbReference type="EMBL" id="JARGEI010000006">
    <property type="protein sequence ID" value="KAJ8729960.1"/>
    <property type="molecule type" value="Genomic_DNA"/>
</dbReference>